<dbReference type="CDD" id="cd06261">
    <property type="entry name" value="TM_PBP2"/>
    <property type="match status" value="1"/>
</dbReference>
<sequence>MATTQDVGADRRAGPPAPAAPRARRSRFDALLLIPALLLILGVVGYPFVVSVIDSFVKVEGRQHAYAWITANPVYLRIIGRTFLTSVVAVVLCVLLAYPYAYVMVLAGRRIRLVLTVAVLVPFWVSGLVRTFAWVILLQSGGPVDRLLPFLGRDGLLHTQTAVLVGLVQVLLPFMILPLYNSMQSIDRRLLQAAESLGARQTVAFFRVVVPLSAPGAGAGALLVFVTSLGIYVLAQILGSPATSMIGSVVYTQTSQLNNTGRAAALSLSMLAGAVVLIGAAYLLFRLVPGARRAG</sequence>
<evidence type="ECO:0000256" key="5">
    <source>
        <dbReference type="ARBA" id="ARBA00022692"/>
    </source>
</evidence>
<evidence type="ECO:0000256" key="6">
    <source>
        <dbReference type="ARBA" id="ARBA00022989"/>
    </source>
</evidence>
<keyword evidence="6 8" id="KW-1133">Transmembrane helix</keyword>
<dbReference type="AlphaFoldDB" id="A0A917WE85"/>
<evidence type="ECO:0000256" key="8">
    <source>
        <dbReference type="RuleBase" id="RU363032"/>
    </source>
</evidence>
<dbReference type="PANTHER" id="PTHR42929">
    <property type="entry name" value="INNER MEMBRANE ABC TRANSPORTER PERMEASE PROTEIN YDCU-RELATED-RELATED"/>
    <property type="match status" value="1"/>
</dbReference>
<reference evidence="11" key="2">
    <citation type="submission" date="2020-09" db="EMBL/GenBank/DDBJ databases">
        <authorList>
            <person name="Sun Q."/>
            <person name="Zhou Y."/>
        </authorList>
    </citation>
    <scope>NUCLEOTIDE SEQUENCE</scope>
    <source>
        <strain evidence="11">CGMCC 4.7308</strain>
    </source>
</reference>
<keyword evidence="3 8" id="KW-0813">Transport</keyword>
<dbReference type="EMBL" id="BMNA01000002">
    <property type="protein sequence ID" value="GGL94868.1"/>
    <property type="molecule type" value="Genomic_DNA"/>
</dbReference>
<protein>
    <submittedName>
        <fullName evidence="11">ABC transporter permease</fullName>
    </submittedName>
</protein>
<dbReference type="InterPro" id="IPR000515">
    <property type="entry name" value="MetI-like"/>
</dbReference>
<feature type="transmembrane region" description="Helical" evidence="8">
    <location>
        <begin position="204"/>
        <end position="225"/>
    </location>
</feature>
<dbReference type="Pfam" id="PF00528">
    <property type="entry name" value="BPD_transp_1"/>
    <property type="match status" value="1"/>
</dbReference>
<evidence type="ECO:0000256" key="2">
    <source>
        <dbReference type="ARBA" id="ARBA00007069"/>
    </source>
</evidence>
<dbReference type="Proteomes" id="UP000655208">
    <property type="component" value="Unassembled WGS sequence"/>
</dbReference>
<feature type="transmembrane region" description="Helical" evidence="8">
    <location>
        <begin position="263"/>
        <end position="285"/>
    </location>
</feature>
<keyword evidence="7 8" id="KW-0472">Membrane</keyword>
<evidence type="ECO:0000256" key="7">
    <source>
        <dbReference type="ARBA" id="ARBA00023136"/>
    </source>
</evidence>
<dbReference type="SUPFAM" id="SSF161098">
    <property type="entry name" value="MetI-like"/>
    <property type="match status" value="1"/>
</dbReference>
<dbReference type="GO" id="GO:0005886">
    <property type="term" value="C:plasma membrane"/>
    <property type="evidence" value="ECO:0007669"/>
    <property type="project" value="UniProtKB-SubCell"/>
</dbReference>
<dbReference type="PROSITE" id="PS50928">
    <property type="entry name" value="ABC_TM1"/>
    <property type="match status" value="1"/>
</dbReference>
<reference evidence="11" key="1">
    <citation type="journal article" date="2014" name="Int. J. Syst. Evol. Microbiol.">
        <title>Complete genome sequence of Corynebacterium casei LMG S-19264T (=DSM 44701T), isolated from a smear-ripened cheese.</title>
        <authorList>
            <consortium name="US DOE Joint Genome Institute (JGI-PGF)"/>
            <person name="Walter F."/>
            <person name="Albersmeier A."/>
            <person name="Kalinowski J."/>
            <person name="Ruckert C."/>
        </authorList>
    </citation>
    <scope>NUCLEOTIDE SEQUENCE</scope>
    <source>
        <strain evidence="11">CGMCC 4.7308</strain>
    </source>
</reference>
<evidence type="ECO:0000256" key="9">
    <source>
        <dbReference type="SAM" id="MobiDB-lite"/>
    </source>
</evidence>
<evidence type="ECO:0000313" key="12">
    <source>
        <dbReference type="Proteomes" id="UP000655208"/>
    </source>
</evidence>
<evidence type="ECO:0000256" key="4">
    <source>
        <dbReference type="ARBA" id="ARBA00022475"/>
    </source>
</evidence>
<evidence type="ECO:0000313" key="11">
    <source>
        <dbReference type="EMBL" id="GGL94868.1"/>
    </source>
</evidence>
<organism evidence="11 12">
    <name type="scientific">Nakamurella endophytica</name>
    <dbReference type="NCBI Taxonomy" id="1748367"/>
    <lineage>
        <taxon>Bacteria</taxon>
        <taxon>Bacillati</taxon>
        <taxon>Actinomycetota</taxon>
        <taxon>Actinomycetes</taxon>
        <taxon>Nakamurellales</taxon>
        <taxon>Nakamurellaceae</taxon>
        <taxon>Nakamurella</taxon>
    </lineage>
</organism>
<dbReference type="Gene3D" id="1.10.3720.10">
    <property type="entry name" value="MetI-like"/>
    <property type="match status" value="1"/>
</dbReference>
<feature type="transmembrane region" description="Helical" evidence="8">
    <location>
        <begin position="157"/>
        <end position="183"/>
    </location>
</feature>
<evidence type="ECO:0000256" key="3">
    <source>
        <dbReference type="ARBA" id="ARBA00022448"/>
    </source>
</evidence>
<feature type="region of interest" description="Disordered" evidence="9">
    <location>
        <begin position="1"/>
        <end position="21"/>
    </location>
</feature>
<feature type="transmembrane region" description="Helical" evidence="8">
    <location>
        <begin position="78"/>
        <end position="101"/>
    </location>
</feature>
<evidence type="ECO:0000259" key="10">
    <source>
        <dbReference type="PROSITE" id="PS50928"/>
    </source>
</evidence>
<comment type="similarity">
    <text evidence="2">Belongs to the binding-protein-dependent transport system permease family. CysTW subfamily.</text>
</comment>
<dbReference type="GO" id="GO:0055085">
    <property type="term" value="P:transmembrane transport"/>
    <property type="evidence" value="ECO:0007669"/>
    <property type="project" value="InterPro"/>
</dbReference>
<name>A0A917WE85_9ACTN</name>
<feature type="transmembrane region" description="Helical" evidence="8">
    <location>
        <begin position="113"/>
        <end position="137"/>
    </location>
</feature>
<dbReference type="PANTHER" id="PTHR42929:SF5">
    <property type="entry name" value="ABC TRANSPORTER PERMEASE PROTEIN"/>
    <property type="match status" value="1"/>
</dbReference>
<dbReference type="RefSeq" id="WP_188940683.1">
    <property type="nucleotide sequence ID" value="NZ_BMNA01000002.1"/>
</dbReference>
<keyword evidence="5 8" id="KW-0812">Transmembrane</keyword>
<proteinExistence type="inferred from homology"/>
<gene>
    <name evidence="11" type="ORF">GCM10011594_13340</name>
</gene>
<keyword evidence="4" id="KW-1003">Cell membrane</keyword>
<comment type="caution">
    <text evidence="11">The sequence shown here is derived from an EMBL/GenBank/DDBJ whole genome shotgun (WGS) entry which is preliminary data.</text>
</comment>
<keyword evidence="12" id="KW-1185">Reference proteome</keyword>
<comment type="subcellular location">
    <subcellularLocation>
        <location evidence="1 8">Cell membrane</location>
        <topology evidence="1 8">Multi-pass membrane protein</topology>
    </subcellularLocation>
</comment>
<feature type="domain" description="ABC transmembrane type-1" evidence="10">
    <location>
        <begin position="79"/>
        <end position="289"/>
    </location>
</feature>
<feature type="transmembrane region" description="Helical" evidence="8">
    <location>
        <begin position="30"/>
        <end position="49"/>
    </location>
</feature>
<dbReference type="InterPro" id="IPR035906">
    <property type="entry name" value="MetI-like_sf"/>
</dbReference>
<feature type="transmembrane region" description="Helical" evidence="8">
    <location>
        <begin position="231"/>
        <end position="251"/>
    </location>
</feature>
<accession>A0A917WE85</accession>
<evidence type="ECO:0000256" key="1">
    <source>
        <dbReference type="ARBA" id="ARBA00004651"/>
    </source>
</evidence>